<evidence type="ECO:0000256" key="2">
    <source>
        <dbReference type="ARBA" id="ARBA00022737"/>
    </source>
</evidence>
<keyword evidence="6" id="KW-1133">Transmembrane helix</keyword>
<keyword evidence="6" id="KW-0472">Membrane</keyword>
<feature type="domain" description="Ig-like" evidence="8">
    <location>
        <begin position="270"/>
        <end position="329"/>
    </location>
</feature>
<keyword evidence="1" id="KW-0479">Metal-binding</keyword>
<evidence type="ECO:0000313" key="9">
    <source>
        <dbReference type="EMBL" id="VDI37193.1"/>
    </source>
</evidence>
<evidence type="ECO:0000256" key="3">
    <source>
        <dbReference type="ARBA" id="ARBA00022771"/>
    </source>
</evidence>
<dbReference type="EMBL" id="UYJE01005412">
    <property type="protein sequence ID" value="VDI37193.1"/>
    <property type="molecule type" value="Genomic_DNA"/>
</dbReference>
<reference evidence="9" key="1">
    <citation type="submission" date="2018-11" db="EMBL/GenBank/DDBJ databases">
        <authorList>
            <person name="Alioto T."/>
            <person name="Alioto T."/>
        </authorList>
    </citation>
    <scope>NUCLEOTIDE SEQUENCE</scope>
</reference>
<keyword evidence="3 5" id="KW-0863">Zinc-finger</keyword>
<organism evidence="9 10">
    <name type="scientific">Mytilus galloprovincialis</name>
    <name type="common">Mediterranean mussel</name>
    <dbReference type="NCBI Taxonomy" id="29158"/>
    <lineage>
        <taxon>Eukaryota</taxon>
        <taxon>Metazoa</taxon>
        <taxon>Spiralia</taxon>
        <taxon>Lophotrochozoa</taxon>
        <taxon>Mollusca</taxon>
        <taxon>Bivalvia</taxon>
        <taxon>Autobranchia</taxon>
        <taxon>Pteriomorphia</taxon>
        <taxon>Mytilida</taxon>
        <taxon>Mytiloidea</taxon>
        <taxon>Mytilidae</taxon>
        <taxon>Mytilinae</taxon>
        <taxon>Mytilus</taxon>
    </lineage>
</organism>
<feature type="transmembrane region" description="Helical" evidence="6">
    <location>
        <begin position="62"/>
        <end position="89"/>
    </location>
</feature>
<evidence type="ECO:0000313" key="10">
    <source>
        <dbReference type="Proteomes" id="UP000596742"/>
    </source>
</evidence>
<dbReference type="Gene3D" id="3.30.40.10">
    <property type="entry name" value="Zinc/RING finger domain, C3HC4 (zinc finger)"/>
    <property type="match status" value="1"/>
</dbReference>
<evidence type="ECO:0000256" key="5">
    <source>
        <dbReference type="PROSITE-ProRule" id="PRU00175"/>
    </source>
</evidence>
<dbReference type="CDD" id="cd00096">
    <property type="entry name" value="Ig"/>
    <property type="match status" value="1"/>
</dbReference>
<dbReference type="PROSITE" id="PS00518">
    <property type="entry name" value="ZF_RING_1"/>
    <property type="match status" value="1"/>
</dbReference>
<dbReference type="InterPro" id="IPR001841">
    <property type="entry name" value="Znf_RING"/>
</dbReference>
<feature type="transmembrane region" description="Helical" evidence="6">
    <location>
        <begin position="32"/>
        <end position="50"/>
    </location>
</feature>
<dbReference type="PANTHER" id="PTHR13817:SF73">
    <property type="entry name" value="FIBRONECTIN TYPE-III DOMAIN-CONTAINING PROTEIN"/>
    <property type="match status" value="1"/>
</dbReference>
<dbReference type="InterPro" id="IPR013783">
    <property type="entry name" value="Ig-like_fold"/>
</dbReference>
<feature type="domain" description="RING-type" evidence="7">
    <location>
        <begin position="402"/>
        <end position="436"/>
    </location>
</feature>
<sequence>MRYCFDTIADTSCHKVTDILSDLKDWLDAVKFLSIVSCAWFGTVLLMVLPSLCYEKCTGSKAVVCTSIVISIWCGLQSAVVIIFITQIVGSLSTSASGFGWSLYVVIAVLGLSLIILITQMISGCCCQDGCCENRATVGVSSGALQFRQPPDDTSVKVGENVLITVLVDNANKVSWFKGAVRVISYSTSHSEEFDKNKGVATLAITNARFQDDGEYTCTAEKYGISKTEQRKFRLHVLPVKPEFKQELVDKSVNIDDQLQLEAKVLQAESITWQHDGIDISHLKGKRKILFRHGKATLKICNATLNDAGEYICKAISKGATQNEVETTSICHVTVHDALCPSFEDVPGDQKIRVGSTFEIEVYDSCADDSGLYECVTENEHGNTTCRISVKIESRQENVAVCPVCMDTQPNKHLPCGHAICAECMERVGGVCPIDRAPFNIREASNLYLN</sequence>
<evidence type="ECO:0000259" key="7">
    <source>
        <dbReference type="PROSITE" id="PS50089"/>
    </source>
</evidence>
<evidence type="ECO:0000256" key="6">
    <source>
        <dbReference type="SAM" id="Phobius"/>
    </source>
</evidence>
<dbReference type="InterPro" id="IPR003598">
    <property type="entry name" value="Ig_sub2"/>
</dbReference>
<dbReference type="SUPFAM" id="SSF57850">
    <property type="entry name" value="RING/U-box"/>
    <property type="match status" value="1"/>
</dbReference>
<gene>
    <name evidence="9" type="ORF">MGAL_10B037710</name>
</gene>
<dbReference type="PROSITE" id="PS50835">
    <property type="entry name" value="IG_LIKE"/>
    <property type="match status" value="2"/>
</dbReference>
<dbReference type="Pfam" id="PF07679">
    <property type="entry name" value="I-set"/>
    <property type="match status" value="2"/>
</dbReference>
<dbReference type="PANTHER" id="PTHR13817">
    <property type="entry name" value="TITIN"/>
    <property type="match status" value="1"/>
</dbReference>
<dbReference type="SMART" id="SM00409">
    <property type="entry name" value="IG"/>
    <property type="match status" value="3"/>
</dbReference>
<protein>
    <submittedName>
        <fullName evidence="9">Uncharacterized protein</fullName>
    </submittedName>
</protein>
<keyword evidence="2" id="KW-0677">Repeat</keyword>
<dbReference type="InterPro" id="IPR050964">
    <property type="entry name" value="Striated_Muscle_Regulatory"/>
</dbReference>
<keyword evidence="4" id="KW-0862">Zinc</keyword>
<dbReference type="InterPro" id="IPR036179">
    <property type="entry name" value="Ig-like_dom_sf"/>
</dbReference>
<feature type="domain" description="Ig-like" evidence="8">
    <location>
        <begin position="174"/>
        <end position="234"/>
    </location>
</feature>
<dbReference type="Proteomes" id="UP000596742">
    <property type="component" value="Unassembled WGS sequence"/>
</dbReference>
<dbReference type="PROSITE" id="PS50089">
    <property type="entry name" value="ZF_RING_2"/>
    <property type="match status" value="1"/>
</dbReference>
<dbReference type="SMART" id="SM00408">
    <property type="entry name" value="IGc2"/>
    <property type="match status" value="2"/>
</dbReference>
<dbReference type="Gene3D" id="2.60.40.10">
    <property type="entry name" value="Immunoglobulins"/>
    <property type="match status" value="2"/>
</dbReference>
<dbReference type="GO" id="GO:0008270">
    <property type="term" value="F:zinc ion binding"/>
    <property type="evidence" value="ECO:0007669"/>
    <property type="project" value="UniProtKB-KW"/>
</dbReference>
<name>A0A8B6EPS7_MYTGA</name>
<dbReference type="AlphaFoldDB" id="A0A8B6EPS7"/>
<dbReference type="InterPro" id="IPR017907">
    <property type="entry name" value="Znf_RING_CS"/>
</dbReference>
<proteinExistence type="predicted"/>
<accession>A0A8B6EPS7</accession>
<dbReference type="SUPFAM" id="SSF48726">
    <property type="entry name" value="Immunoglobulin"/>
    <property type="match status" value="3"/>
</dbReference>
<feature type="transmembrane region" description="Helical" evidence="6">
    <location>
        <begin position="101"/>
        <end position="119"/>
    </location>
</feature>
<evidence type="ECO:0000256" key="4">
    <source>
        <dbReference type="ARBA" id="ARBA00022833"/>
    </source>
</evidence>
<evidence type="ECO:0000256" key="1">
    <source>
        <dbReference type="ARBA" id="ARBA00022723"/>
    </source>
</evidence>
<dbReference type="SMART" id="SM00184">
    <property type="entry name" value="RING"/>
    <property type="match status" value="1"/>
</dbReference>
<evidence type="ECO:0000259" key="8">
    <source>
        <dbReference type="PROSITE" id="PS50835"/>
    </source>
</evidence>
<keyword evidence="6" id="KW-0812">Transmembrane</keyword>
<dbReference type="OrthoDB" id="6145384at2759"/>
<dbReference type="InterPro" id="IPR007110">
    <property type="entry name" value="Ig-like_dom"/>
</dbReference>
<keyword evidence="10" id="KW-1185">Reference proteome</keyword>
<comment type="caution">
    <text evidence="9">The sequence shown here is derived from an EMBL/GenBank/DDBJ whole genome shotgun (WGS) entry which is preliminary data.</text>
</comment>
<dbReference type="InterPro" id="IPR013098">
    <property type="entry name" value="Ig_I-set"/>
</dbReference>
<dbReference type="InterPro" id="IPR003599">
    <property type="entry name" value="Ig_sub"/>
</dbReference>
<dbReference type="InterPro" id="IPR013083">
    <property type="entry name" value="Znf_RING/FYVE/PHD"/>
</dbReference>